<dbReference type="AlphaFoldDB" id="J9ZCW3"/>
<name>J9ZCW3_LEPFM</name>
<organism evidence="1 2">
    <name type="scientific">Leptospirillum ferriphilum (strain ML-04)</name>
    <dbReference type="NCBI Taxonomy" id="1048260"/>
    <lineage>
        <taxon>Bacteria</taxon>
        <taxon>Pseudomonadati</taxon>
        <taxon>Nitrospirota</taxon>
        <taxon>Nitrospiria</taxon>
        <taxon>Nitrospirales</taxon>
        <taxon>Nitrospiraceae</taxon>
        <taxon>Leptospirillum</taxon>
    </lineage>
</organism>
<dbReference type="Proteomes" id="UP000006177">
    <property type="component" value="Chromosome"/>
</dbReference>
<dbReference type="STRING" id="1048260.LFML04_1353"/>
<dbReference type="KEGG" id="lfi:LFML04_1353"/>
<dbReference type="EMBL" id="CP002919">
    <property type="protein sequence ID" value="AFS53577.1"/>
    <property type="molecule type" value="Genomic_DNA"/>
</dbReference>
<proteinExistence type="predicted"/>
<reference evidence="1 2" key="1">
    <citation type="journal article" date="2011" name="J. Microbiol.">
        <title>Complete genome of Leptospirillum ferriphilum ML-04 provides insight into its physiology and environmental adaptation.</title>
        <authorList>
            <person name="Mi S."/>
            <person name="Song J."/>
            <person name="Lin J."/>
            <person name="Che Y."/>
            <person name="Zheng H."/>
            <person name="Lin J."/>
        </authorList>
    </citation>
    <scope>NUCLEOTIDE SEQUENCE [LARGE SCALE GENOMIC DNA]</scope>
    <source>
        <strain evidence="1 2">ML-04</strain>
    </source>
</reference>
<accession>J9ZCW3</accession>
<protein>
    <submittedName>
        <fullName evidence="1">Uncharacterized protein</fullName>
    </submittedName>
</protein>
<gene>
    <name evidence="1" type="ordered locus">LFML04_1353</name>
</gene>
<sequence>MEHRSNQEILSGASVLAFSGISGTILTPGHPGSGDFKREIFFLAEKNSCSFL</sequence>
<evidence type="ECO:0000313" key="1">
    <source>
        <dbReference type="EMBL" id="AFS53577.1"/>
    </source>
</evidence>
<evidence type="ECO:0000313" key="2">
    <source>
        <dbReference type="Proteomes" id="UP000006177"/>
    </source>
</evidence>
<dbReference type="HOGENOM" id="CLU_3081364_0_0_0"/>
<dbReference type="PATRIC" id="fig|1048260.3.peg.1467"/>